<name>A0ACD5VV27_AVESA</name>
<evidence type="ECO:0000313" key="1">
    <source>
        <dbReference type="EnsemblPlants" id="AVESA.00010b.r2.3DG0521350.2.CDS"/>
    </source>
</evidence>
<dbReference type="Proteomes" id="UP001732700">
    <property type="component" value="Chromosome 3D"/>
</dbReference>
<protein>
    <submittedName>
        <fullName evidence="1">Uncharacterized protein</fullName>
    </submittedName>
</protein>
<organism evidence="1 2">
    <name type="scientific">Avena sativa</name>
    <name type="common">Oat</name>
    <dbReference type="NCBI Taxonomy" id="4498"/>
    <lineage>
        <taxon>Eukaryota</taxon>
        <taxon>Viridiplantae</taxon>
        <taxon>Streptophyta</taxon>
        <taxon>Embryophyta</taxon>
        <taxon>Tracheophyta</taxon>
        <taxon>Spermatophyta</taxon>
        <taxon>Magnoliopsida</taxon>
        <taxon>Liliopsida</taxon>
        <taxon>Poales</taxon>
        <taxon>Poaceae</taxon>
        <taxon>BOP clade</taxon>
        <taxon>Pooideae</taxon>
        <taxon>Poodae</taxon>
        <taxon>Poeae</taxon>
        <taxon>Poeae Chloroplast Group 1 (Aveneae type)</taxon>
        <taxon>Aveninae</taxon>
        <taxon>Avena</taxon>
    </lineage>
</organism>
<keyword evidence="2" id="KW-1185">Reference proteome</keyword>
<evidence type="ECO:0000313" key="2">
    <source>
        <dbReference type="Proteomes" id="UP001732700"/>
    </source>
</evidence>
<reference evidence="1" key="1">
    <citation type="submission" date="2021-05" db="EMBL/GenBank/DDBJ databases">
        <authorList>
            <person name="Scholz U."/>
            <person name="Mascher M."/>
            <person name="Fiebig A."/>
        </authorList>
    </citation>
    <scope>NUCLEOTIDE SEQUENCE [LARGE SCALE GENOMIC DNA]</scope>
</reference>
<proteinExistence type="predicted"/>
<reference evidence="1" key="2">
    <citation type="submission" date="2025-09" db="UniProtKB">
        <authorList>
            <consortium name="EnsemblPlants"/>
        </authorList>
    </citation>
    <scope>IDENTIFICATION</scope>
</reference>
<dbReference type="EnsemblPlants" id="AVESA.00010b.r2.3DG0521350.2">
    <property type="protein sequence ID" value="AVESA.00010b.r2.3DG0521350.2.CDS"/>
    <property type="gene ID" value="AVESA.00010b.r2.3DG0521350"/>
</dbReference>
<accession>A0ACD5VV27</accession>
<sequence>MAPVKVFGSAAFTNVARVLVCLEEVGAEYEIVDIDFHVREHKGPEHLARNPFGQVPAFQDGDLMLFQSRAISPYVLRKYKTSADDEAVNLLREGSPEESALVDAWLDVEALRYDPAMNSVFVQHRVVPALGGTPDEEVIGESVEKLREVLDVYEARLAKHRYLAGDFVSLADLSHFPEAHYFMEMPYAAVFDSYPRVRAWLEDIFSRPAVKKVVELMSKDFH</sequence>